<dbReference type="GO" id="GO:0004519">
    <property type="term" value="F:endonuclease activity"/>
    <property type="evidence" value="ECO:0007669"/>
    <property type="project" value="TreeGrafter"/>
</dbReference>
<evidence type="ECO:0000313" key="3">
    <source>
        <dbReference type="EMBL" id="KAK5701773.1"/>
    </source>
</evidence>
<name>A0AAN7ZUI3_9PEZI</name>
<dbReference type="InterPro" id="IPR002625">
    <property type="entry name" value="Smr_dom"/>
</dbReference>
<evidence type="ECO:0000259" key="2">
    <source>
        <dbReference type="PROSITE" id="PS50828"/>
    </source>
</evidence>
<dbReference type="EMBL" id="JAVRQU010000006">
    <property type="protein sequence ID" value="KAK5701773.1"/>
    <property type="molecule type" value="Genomic_DNA"/>
</dbReference>
<feature type="compositionally biased region" description="Basic and acidic residues" evidence="1">
    <location>
        <begin position="36"/>
        <end position="52"/>
    </location>
</feature>
<gene>
    <name evidence="3" type="ORF">LTR97_004591</name>
</gene>
<dbReference type="PROSITE" id="PS50828">
    <property type="entry name" value="SMR"/>
    <property type="match status" value="1"/>
</dbReference>
<evidence type="ECO:0000256" key="1">
    <source>
        <dbReference type="SAM" id="MobiDB-lite"/>
    </source>
</evidence>
<comment type="caution">
    <text evidence="3">The sequence shown here is derived from an EMBL/GenBank/DDBJ whole genome shotgun (WGS) entry which is preliminary data.</text>
</comment>
<accession>A0AAN7ZUI3</accession>
<dbReference type="Gene3D" id="3.30.1370.110">
    <property type="match status" value="1"/>
</dbReference>
<dbReference type="CDD" id="cd14279">
    <property type="entry name" value="CUE"/>
    <property type="match status" value="1"/>
</dbReference>
<dbReference type="Pfam" id="PF26286">
    <property type="entry name" value="UBA_10"/>
    <property type="match status" value="1"/>
</dbReference>
<dbReference type="InterPro" id="IPR036063">
    <property type="entry name" value="Smr_dom_sf"/>
</dbReference>
<feature type="compositionally biased region" description="Low complexity" evidence="1">
    <location>
        <begin position="59"/>
        <end position="71"/>
    </location>
</feature>
<feature type="compositionally biased region" description="Basic and acidic residues" evidence="1">
    <location>
        <begin position="182"/>
        <end position="197"/>
    </location>
</feature>
<reference evidence="3" key="1">
    <citation type="submission" date="2023-08" db="EMBL/GenBank/DDBJ databases">
        <title>Black Yeasts Isolated from many extreme environments.</title>
        <authorList>
            <person name="Coleine C."/>
            <person name="Stajich J.E."/>
            <person name="Selbmann L."/>
        </authorList>
    </citation>
    <scope>NUCLEOTIDE SEQUENCE</scope>
    <source>
        <strain evidence="3">CCFEE 5810</strain>
    </source>
</reference>
<dbReference type="GO" id="GO:0005634">
    <property type="term" value="C:nucleus"/>
    <property type="evidence" value="ECO:0007669"/>
    <property type="project" value="TreeGrafter"/>
</dbReference>
<proteinExistence type="predicted"/>
<feature type="domain" description="Smr" evidence="2">
    <location>
        <begin position="559"/>
        <end position="646"/>
    </location>
</feature>
<dbReference type="PANTHER" id="PTHR46535:SF1">
    <property type="entry name" value="NEDD4-BINDING PROTEIN 2"/>
    <property type="match status" value="1"/>
</dbReference>
<dbReference type="SUPFAM" id="SSF160443">
    <property type="entry name" value="SMR domain-like"/>
    <property type="match status" value="1"/>
</dbReference>
<organism evidence="3 4">
    <name type="scientific">Elasticomyces elasticus</name>
    <dbReference type="NCBI Taxonomy" id="574655"/>
    <lineage>
        <taxon>Eukaryota</taxon>
        <taxon>Fungi</taxon>
        <taxon>Dikarya</taxon>
        <taxon>Ascomycota</taxon>
        <taxon>Pezizomycotina</taxon>
        <taxon>Dothideomycetes</taxon>
        <taxon>Dothideomycetidae</taxon>
        <taxon>Mycosphaerellales</taxon>
        <taxon>Teratosphaeriaceae</taxon>
        <taxon>Elasticomyces</taxon>
    </lineage>
</organism>
<feature type="region of interest" description="Disordered" evidence="1">
    <location>
        <begin position="1"/>
        <end position="209"/>
    </location>
</feature>
<evidence type="ECO:0000313" key="4">
    <source>
        <dbReference type="Proteomes" id="UP001310594"/>
    </source>
</evidence>
<dbReference type="InterPro" id="IPR058864">
    <property type="entry name" value="UBA_10"/>
</dbReference>
<sequence>MFASSLRRSFAVRPAHASSRHAFVTRPFHVSTQQAARKDAMDKDSLKPEPNEYSKSGSDDAAAAVDDAAFDPSKTSPEEAHKSAEAQSGGASDNPLEVSPANQEVSKPKEQAQGETEASSAESSGGPSDRRRTSGGSSPPKSGGGKHGGGSQGLKESAILEEAAGFDPSGTGAQDEATLAGKRAESCPETSRSRTEETDMTSLSNGLSSLDLDEDVAHRTGNDDLEMLDDETKLSLLQDLFGDRVSLYTLQYTLKKCNGKWQAAMEELLNHVYFDEAENSDDGSKLAKKGVDAFFDGDAAKRGRKTKSRRRFKSLEEGRASSLPVSPVDSTAPSANKWRSASEDIDFIASRTRIGISTVSSIYYEKGASIPQTIGALLKLSMEESKHIVTDDAAVASHAQDLGYDFPKVAPEYLATIIRLTHPSTSAAHDLAEALTAKPRNANVNGGAIQIIPRYASPFDSEELPRQVAHGTARSSAVSQFQSVDTSASATQVSAYASARAAAFSQASAAHRRAKSDRLMGGAAAYYGQVGREYSAMKFSASAAAADQLVATQSSNSQLDLHGVDVLNGIRIAQEHVDDWWSRLGESRVNGRVGANDRSSGYSIVVGAGRHSEGGKGKLGPAVTKSLKQNGWKVENAGAVLVVRGRA</sequence>
<dbReference type="InterPro" id="IPR052772">
    <property type="entry name" value="Endo/PolyKinase_Domain-Protein"/>
</dbReference>
<feature type="compositionally biased region" description="Low complexity" evidence="1">
    <location>
        <begin position="113"/>
        <end position="127"/>
    </location>
</feature>
<feature type="compositionally biased region" description="Gly residues" evidence="1">
    <location>
        <begin position="142"/>
        <end position="152"/>
    </location>
</feature>
<protein>
    <recommendedName>
        <fullName evidence="2">Smr domain-containing protein</fullName>
    </recommendedName>
</protein>
<dbReference type="AlphaFoldDB" id="A0AAN7ZUI3"/>
<feature type="region of interest" description="Disordered" evidence="1">
    <location>
        <begin position="305"/>
        <end position="335"/>
    </location>
</feature>
<dbReference type="Proteomes" id="UP001310594">
    <property type="component" value="Unassembled WGS sequence"/>
</dbReference>
<dbReference type="PANTHER" id="PTHR46535">
    <property type="entry name" value="NEDD4-BINDING PROTEIN 2"/>
    <property type="match status" value="1"/>
</dbReference>